<evidence type="ECO:0000259" key="3">
    <source>
        <dbReference type="Pfam" id="PF00534"/>
    </source>
</evidence>
<keyword evidence="6" id="KW-1185">Reference proteome</keyword>
<comment type="caution">
    <text evidence="5">The sequence shown here is derived from an EMBL/GenBank/DDBJ whole genome shotgun (WGS) entry which is preliminary data.</text>
</comment>
<keyword evidence="2" id="KW-0808">Transferase</keyword>
<organism evidence="5 6">
    <name type="scientific">Nesterenkonia lacusekhoensis</name>
    <dbReference type="NCBI Taxonomy" id="150832"/>
    <lineage>
        <taxon>Bacteria</taxon>
        <taxon>Bacillati</taxon>
        <taxon>Actinomycetota</taxon>
        <taxon>Actinomycetes</taxon>
        <taxon>Micrococcales</taxon>
        <taxon>Micrococcaceae</taxon>
        <taxon>Nesterenkonia</taxon>
    </lineage>
</organism>
<dbReference type="RefSeq" id="WP_342591439.1">
    <property type="nucleotide sequence ID" value="NZ_JAGINX010000001.1"/>
</dbReference>
<feature type="domain" description="Glycosyltransferase subfamily 4-like N-terminal" evidence="4">
    <location>
        <begin position="16"/>
        <end position="174"/>
    </location>
</feature>
<evidence type="ECO:0000259" key="4">
    <source>
        <dbReference type="Pfam" id="PF13439"/>
    </source>
</evidence>
<dbReference type="InterPro" id="IPR028098">
    <property type="entry name" value="Glyco_trans_4-like_N"/>
</dbReference>
<dbReference type="InterPro" id="IPR001296">
    <property type="entry name" value="Glyco_trans_1"/>
</dbReference>
<evidence type="ECO:0000256" key="1">
    <source>
        <dbReference type="ARBA" id="ARBA00022676"/>
    </source>
</evidence>
<accession>A0ABS4T2B8</accession>
<dbReference type="Pfam" id="PF00534">
    <property type="entry name" value="Glycos_transf_1"/>
    <property type="match status" value="1"/>
</dbReference>
<dbReference type="PANTHER" id="PTHR46401">
    <property type="entry name" value="GLYCOSYLTRANSFERASE WBBK-RELATED"/>
    <property type="match status" value="1"/>
</dbReference>
<keyword evidence="1" id="KW-0328">Glycosyltransferase</keyword>
<name>A0ABS4T2B8_9MICC</name>
<dbReference type="EMBL" id="JAGINX010000001">
    <property type="protein sequence ID" value="MBP2318580.1"/>
    <property type="molecule type" value="Genomic_DNA"/>
</dbReference>
<dbReference type="Pfam" id="PF13439">
    <property type="entry name" value="Glyco_transf_4"/>
    <property type="match status" value="1"/>
</dbReference>
<evidence type="ECO:0000256" key="2">
    <source>
        <dbReference type="ARBA" id="ARBA00022679"/>
    </source>
</evidence>
<evidence type="ECO:0000313" key="5">
    <source>
        <dbReference type="EMBL" id="MBP2318580.1"/>
    </source>
</evidence>
<sequence>MRLFFDCRYTRTRVHDGISRYTASLVEAVAAAGEQDGVEVTMLISDPEQLNLLPELPHLRISSPTSAREPLVARQINPHRPDVVFSPMQTMGSLGRRYRLVLTLHDLIYYQHRTPPRNLPAPVRAGWRLYHFSYLPQRLVLNQADAVATVSGTTRDLMAQHRLTRRPVEIISNAAQPVEQPRDPADAPDRELVYMGSFMEYKNVEGLIRGVNELPGYTLHLCSPITPGRRAELSALAHRPAQLVFHDGIAEEDYRRLLRRAAALVTLSRAEGFGLPVVEAMSYGTPVVLSDLPIFGEIAGFAAARPGTSAGRAAQLVGADDPEAFARAVRSLEDRQVFDVSSQAARTRALDFSWQDSAQRLLDLSRRLAAGRR</sequence>
<protein>
    <submittedName>
        <fullName evidence="5">Glycosyltransferase involved in cell wall biosynthesis</fullName>
    </submittedName>
</protein>
<evidence type="ECO:0000313" key="6">
    <source>
        <dbReference type="Proteomes" id="UP001519331"/>
    </source>
</evidence>
<proteinExistence type="predicted"/>
<feature type="domain" description="Glycosyl transferase family 1" evidence="3">
    <location>
        <begin position="186"/>
        <end position="336"/>
    </location>
</feature>
<dbReference type="Gene3D" id="3.40.50.2000">
    <property type="entry name" value="Glycogen Phosphorylase B"/>
    <property type="match status" value="2"/>
</dbReference>
<reference evidence="5 6" key="1">
    <citation type="submission" date="2021-03" db="EMBL/GenBank/DDBJ databases">
        <title>Sequencing the genomes of 1000 actinobacteria strains.</title>
        <authorList>
            <person name="Klenk H.-P."/>
        </authorList>
    </citation>
    <scope>NUCLEOTIDE SEQUENCE [LARGE SCALE GENOMIC DNA]</scope>
    <source>
        <strain evidence="5 6">DSM 12544</strain>
    </source>
</reference>
<gene>
    <name evidence="5" type="ORF">JOF45_001599</name>
</gene>
<dbReference type="Proteomes" id="UP001519331">
    <property type="component" value="Unassembled WGS sequence"/>
</dbReference>
<dbReference type="SUPFAM" id="SSF53756">
    <property type="entry name" value="UDP-Glycosyltransferase/glycogen phosphorylase"/>
    <property type="match status" value="1"/>
</dbReference>
<dbReference type="PANTHER" id="PTHR46401:SF2">
    <property type="entry name" value="GLYCOSYLTRANSFERASE WBBK-RELATED"/>
    <property type="match status" value="1"/>
</dbReference>